<dbReference type="SUPFAM" id="SSF53098">
    <property type="entry name" value="Ribonuclease H-like"/>
    <property type="match status" value="1"/>
</dbReference>
<evidence type="ECO:0000313" key="3">
    <source>
        <dbReference type="Proteomes" id="UP000006190"/>
    </source>
</evidence>
<dbReference type="CDD" id="cd09279">
    <property type="entry name" value="RNase_HI_like"/>
    <property type="match status" value="1"/>
</dbReference>
<proteinExistence type="predicted"/>
<dbReference type="PROSITE" id="PS50879">
    <property type="entry name" value="RNASE_H_1"/>
    <property type="match status" value="1"/>
</dbReference>
<dbReference type="PATRIC" id="fig|883113.3.peg.1250"/>
<sequence>MLVIHIDASYDPKTKEAGLAFHIQAGAESISRKYYLAQIADNHVAEFQTLILLLDYLKEIQTDPNQLIQIKSDSKILVASIAKRYVKSPQYQPYFNIILQEMTAYPLLFVDWVAEKFNRGADQLAKQALRQQGKVIQLNEETLLHKWKKPIQH</sequence>
<feature type="domain" description="RNase H type-1" evidence="1">
    <location>
        <begin position="1"/>
        <end position="130"/>
    </location>
</feature>
<comment type="caution">
    <text evidence="2">The sequence shown here is derived from an EMBL/GenBank/DDBJ whole genome shotgun (WGS) entry which is preliminary data.</text>
</comment>
<dbReference type="GO" id="GO:0004523">
    <property type="term" value="F:RNA-DNA hybrid ribonuclease activity"/>
    <property type="evidence" value="ECO:0007669"/>
    <property type="project" value="InterPro"/>
</dbReference>
<dbReference type="RefSeq" id="WP_006309456.1">
    <property type="nucleotide sequence ID" value="NZ_JH601133.1"/>
</dbReference>
<dbReference type="InterPro" id="IPR002156">
    <property type="entry name" value="RNaseH_domain"/>
</dbReference>
<dbReference type="STRING" id="883113.HMPREF9708_01253"/>
<dbReference type="EMBL" id="AGEG01000014">
    <property type="protein sequence ID" value="EHR36581.1"/>
    <property type="molecule type" value="Genomic_DNA"/>
</dbReference>
<dbReference type="AlphaFoldDB" id="H3NK64"/>
<dbReference type="Gene3D" id="3.30.420.10">
    <property type="entry name" value="Ribonuclease H-like superfamily/Ribonuclease H"/>
    <property type="match status" value="1"/>
</dbReference>
<evidence type="ECO:0000313" key="2">
    <source>
        <dbReference type="EMBL" id="EHR36581.1"/>
    </source>
</evidence>
<dbReference type="InterPro" id="IPR036397">
    <property type="entry name" value="RNaseH_sf"/>
</dbReference>
<dbReference type="Pfam" id="PF13456">
    <property type="entry name" value="RVT_3"/>
    <property type="match status" value="1"/>
</dbReference>
<dbReference type="InterPro" id="IPR012337">
    <property type="entry name" value="RNaseH-like_sf"/>
</dbReference>
<name>H3NK64_9LACT</name>
<protein>
    <recommendedName>
        <fullName evidence="1">RNase H type-1 domain-containing protein</fullName>
    </recommendedName>
</protein>
<dbReference type="HOGENOM" id="CLU_095977_2_1_9"/>
<keyword evidence="3" id="KW-1185">Reference proteome</keyword>
<accession>H3NK64</accession>
<reference evidence="2 3" key="1">
    <citation type="submission" date="2012-01" db="EMBL/GenBank/DDBJ databases">
        <title>The Genome Sequence of Facklamia languida CCUG 37842.</title>
        <authorList>
            <consortium name="The Broad Institute Genome Sequencing Platform"/>
            <person name="Earl A."/>
            <person name="Ward D."/>
            <person name="Feldgarden M."/>
            <person name="Gevers D."/>
            <person name="Huys G."/>
            <person name="Young S.K."/>
            <person name="Zeng Q."/>
            <person name="Gargeya S."/>
            <person name="Fitzgerald M."/>
            <person name="Haas B."/>
            <person name="Abouelleil A."/>
            <person name="Alvarado L."/>
            <person name="Arachchi H.M."/>
            <person name="Berlin A."/>
            <person name="Chapman S.B."/>
            <person name="Gearin G."/>
            <person name="Goldberg J."/>
            <person name="Griggs A."/>
            <person name="Gujja S."/>
            <person name="Hansen M."/>
            <person name="Heiman D."/>
            <person name="Howarth C."/>
            <person name="Larimer J."/>
            <person name="Lui A."/>
            <person name="MacDonald P.J.P."/>
            <person name="McCowen C."/>
            <person name="Montmayeur A."/>
            <person name="Murphy C."/>
            <person name="Neiman D."/>
            <person name="Pearson M."/>
            <person name="Priest M."/>
            <person name="Roberts A."/>
            <person name="Saif S."/>
            <person name="Shea T."/>
            <person name="Sisk P."/>
            <person name="Stolte C."/>
            <person name="Sykes S."/>
            <person name="Wortman J."/>
            <person name="Nusbaum C."/>
            <person name="Birren B."/>
        </authorList>
    </citation>
    <scope>NUCLEOTIDE SEQUENCE [LARGE SCALE GENOMIC DNA]</scope>
    <source>
        <strain evidence="2 3">CCUG 37842</strain>
    </source>
</reference>
<evidence type="ECO:0000259" key="1">
    <source>
        <dbReference type="PROSITE" id="PS50879"/>
    </source>
</evidence>
<dbReference type="Proteomes" id="UP000006190">
    <property type="component" value="Unassembled WGS sequence"/>
</dbReference>
<dbReference type="eggNOG" id="COG0328">
    <property type="taxonomic scope" value="Bacteria"/>
</dbReference>
<dbReference type="GO" id="GO:0003676">
    <property type="term" value="F:nucleic acid binding"/>
    <property type="evidence" value="ECO:0007669"/>
    <property type="project" value="InterPro"/>
</dbReference>
<gene>
    <name evidence="2" type="ORF">HMPREF9708_01253</name>
</gene>
<organism evidence="2 3">
    <name type="scientific">Facklamia languida CCUG 37842</name>
    <dbReference type="NCBI Taxonomy" id="883113"/>
    <lineage>
        <taxon>Bacteria</taxon>
        <taxon>Bacillati</taxon>
        <taxon>Bacillota</taxon>
        <taxon>Bacilli</taxon>
        <taxon>Lactobacillales</taxon>
        <taxon>Aerococcaceae</taxon>
        <taxon>Facklamia</taxon>
    </lineage>
</organism>